<evidence type="ECO:0008006" key="5">
    <source>
        <dbReference type="Google" id="ProtNLM"/>
    </source>
</evidence>
<comment type="caution">
    <text evidence="3">The sequence shown here is derived from an EMBL/GenBank/DDBJ whole genome shotgun (WGS) entry which is preliminary data.</text>
</comment>
<reference evidence="3" key="1">
    <citation type="submission" date="2009-07" db="EMBL/GenBank/DDBJ databases">
        <authorList>
            <consortium name="US DOE Joint Genome Institute (JGI-PGF)"/>
            <person name="Lucas S."/>
            <person name="Copeland A."/>
            <person name="Lapidus A."/>
            <person name="Glavina del Rio T."/>
            <person name="Tice H."/>
            <person name="Bruce D."/>
            <person name="Goodwin L."/>
            <person name="Pitluck S."/>
            <person name="Larimer F."/>
            <person name="Land M.L."/>
            <person name="Mouttaki H."/>
            <person name="He Z."/>
            <person name="Zhou J."/>
            <person name="Hemme C.L."/>
        </authorList>
    </citation>
    <scope>NUCLEOTIDE SEQUENCE</scope>
    <source>
        <strain evidence="3">DSM 2782</strain>
    </source>
</reference>
<feature type="domain" description="6-phospho-N-acetylmuramidase C-terminal" evidence="1">
    <location>
        <begin position="261"/>
        <end position="369"/>
    </location>
</feature>
<sequence length="372" mass="41966">MREIGVSVYNDFYSMEEISKYLKKAGRLGFKKVFTSLILANHGFETSNKFECRQLKELYSICHELGLHITADINREIFEALGCSLNKLKPLKDMCIERLRIDDGFSDTAICLITNNDCGIKIEISAASVGKKDSYTYNQTKDLLELIKKEGSLEGLTACYNFYPLPDTGVDISEVRDAKELFEFYDIPLGAFVASQFSPKHLHKNGNGVPTVEKHRYLPPHIAMQELFSEGFDYVLIGDSMADDSELEMMARCAINSTIEIPVVFNQYICSSIKDKILNMELTSRTDQPAKLIRASDSRGIEAAPIYCANRSKYTVTICNSNASHYMGELQINLEDLGPSREHNVLGFVHPDAHGLLESIKYGRNKFKLVKY</sequence>
<dbReference type="Pfam" id="PF19200">
    <property type="entry name" value="MupG_N"/>
    <property type="match status" value="1"/>
</dbReference>
<dbReference type="InterPro" id="IPR043894">
    <property type="entry name" value="MupG_C"/>
</dbReference>
<dbReference type="SUPFAM" id="SSF50891">
    <property type="entry name" value="Cyclophilin-like"/>
    <property type="match status" value="1"/>
</dbReference>
<dbReference type="Proteomes" id="UP000003860">
    <property type="component" value="Unassembled WGS sequence"/>
</dbReference>
<dbReference type="OrthoDB" id="5809921at2"/>
<dbReference type="AlphaFoldDB" id="F1TF46"/>
<feature type="domain" description="6-phospho-N-acetylmuramidase N-terminal" evidence="2">
    <location>
        <begin position="4"/>
        <end position="251"/>
    </location>
</feature>
<dbReference type="EMBL" id="ACXX02000010">
    <property type="protein sequence ID" value="EGD46984.1"/>
    <property type="molecule type" value="Genomic_DNA"/>
</dbReference>
<evidence type="ECO:0000313" key="4">
    <source>
        <dbReference type="Proteomes" id="UP000003860"/>
    </source>
</evidence>
<organism evidence="3 4">
    <name type="scientific">Ruminiclostridium papyrosolvens DSM 2782</name>
    <dbReference type="NCBI Taxonomy" id="588581"/>
    <lineage>
        <taxon>Bacteria</taxon>
        <taxon>Bacillati</taxon>
        <taxon>Bacillota</taxon>
        <taxon>Clostridia</taxon>
        <taxon>Eubacteriales</taxon>
        <taxon>Oscillospiraceae</taxon>
        <taxon>Ruminiclostridium</taxon>
    </lineage>
</organism>
<dbReference type="PANTHER" id="PTHR38435:SF2">
    <property type="entry name" value="DUF871 DOMAIN-CONTAINING PROTEIN"/>
    <property type="match status" value="1"/>
</dbReference>
<reference evidence="3" key="2">
    <citation type="submission" date="2011-01" db="EMBL/GenBank/DDBJ databases">
        <title>The Non-contiguous Finished genome of Clostridium papyrosolvens.</title>
        <authorList>
            <person name="Lucas S."/>
            <person name="Copeland A."/>
            <person name="Lapidus A."/>
            <person name="Cheng J.-F."/>
            <person name="Goodwin L."/>
            <person name="Pitluck S."/>
            <person name="Misra M."/>
            <person name="Chertkov O."/>
            <person name="Detter J.C."/>
            <person name="Han C."/>
            <person name="Tapia R."/>
            <person name="Land M."/>
            <person name="Hauser L."/>
            <person name="Kyrpides N."/>
            <person name="Ivanova N."/>
            <person name="Pagani I."/>
            <person name="Mouttaki H."/>
            <person name="He Z."/>
            <person name="Zhou J."/>
            <person name="Hemme C.L."/>
            <person name="Woyke T."/>
        </authorList>
    </citation>
    <scope>NUCLEOTIDE SEQUENCE [LARGE SCALE GENOMIC DNA]</scope>
    <source>
        <strain evidence="3">DSM 2782</strain>
    </source>
</reference>
<evidence type="ECO:0000313" key="3">
    <source>
        <dbReference type="EMBL" id="EGD46984.1"/>
    </source>
</evidence>
<gene>
    <name evidence="3" type="ORF">Cpap_1179</name>
</gene>
<dbReference type="STRING" id="588581.Cpap_1179"/>
<keyword evidence="4" id="KW-1185">Reference proteome</keyword>
<dbReference type="SUPFAM" id="SSF51445">
    <property type="entry name" value="(Trans)glycosidases"/>
    <property type="match status" value="1"/>
</dbReference>
<dbReference type="Gene3D" id="2.40.100.10">
    <property type="entry name" value="Cyclophilin-like"/>
    <property type="match status" value="1"/>
</dbReference>
<dbReference type="InterPro" id="IPR013785">
    <property type="entry name" value="Aldolase_TIM"/>
</dbReference>
<dbReference type="InterPro" id="IPR029000">
    <property type="entry name" value="Cyclophilin-like_dom_sf"/>
</dbReference>
<evidence type="ECO:0000259" key="2">
    <source>
        <dbReference type="Pfam" id="PF19200"/>
    </source>
</evidence>
<dbReference type="InterPro" id="IPR008589">
    <property type="entry name" value="MupG"/>
</dbReference>
<name>F1TF46_9FIRM</name>
<evidence type="ECO:0000259" key="1">
    <source>
        <dbReference type="Pfam" id="PF05913"/>
    </source>
</evidence>
<dbReference type="RefSeq" id="WP_004620562.1">
    <property type="nucleotide sequence ID" value="NZ_ACXX02000010.1"/>
</dbReference>
<accession>F1TF46</accession>
<dbReference type="InterPro" id="IPR043797">
    <property type="entry name" value="MupG_N"/>
</dbReference>
<dbReference type="eggNOG" id="COG3589">
    <property type="taxonomic scope" value="Bacteria"/>
</dbReference>
<dbReference type="Pfam" id="PF05913">
    <property type="entry name" value="MupG_C"/>
    <property type="match status" value="1"/>
</dbReference>
<dbReference type="PANTHER" id="PTHR38435">
    <property type="match status" value="1"/>
</dbReference>
<dbReference type="Gene3D" id="3.20.20.70">
    <property type="entry name" value="Aldolase class I"/>
    <property type="match status" value="1"/>
</dbReference>
<protein>
    <recommendedName>
        <fullName evidence="5">Outer surface protein</fullName>
    </recommendedName>
</protein>
<dbReference type="InterPro" id="IPR017853">
    <property type="entry name" value="GH"/>
</dbReference>
<proteinExistence type="predicted"/>